<evidence type="ECO:0000256" key="4">
    <source>
        <dbReference type="ARBA" id="ARBA00022536"/>
    </source>
</evidence>
<dbReference type="Pfam" id="PF07645">
    <property type="entry name" value="EGF_CA"/>
    <property type="match status" value="3"/>
</dbReference>
<dbReference type="Ensembl" id="ENSAPLT00000020987.1">
    <property type="protein sequence ID" value="ENSAPLP00000020876.1"/>
    <property type="gene ID" value="ENSAPLG00000018857.1"/>
</dbReference>
<dbReference type="STRING" id="8840.ENSAPLP00000020876"/>
<evidence type="ECO:0000256" key="3">
    <source>
        <dbReference type="ARBA" id="ARBA00022530"/>
    </source>
</evidence>
<dbReference type="OMA" id="STWLEGT"/>
<dbReference type="InterPro" id="IPR000742">
    <property type="entry name" value="EGF"/>
</dbReference>
<evidence type="ECO:0000256" key="7">
    <source>
        <dbReference type="ARBA" id="ARBA00022837"/>
    </source>
</evidence>
<dbReference type="Proteomes" id="UP000016666">
    <property type="component" value="Unassembled WGS sequence"/>
</dbReference>
<evidence type="ECO:0000259" key="11">
    <source>
        <dbReference type="PROSITE" id="PS50026"/>
    </source>
</evidence>
<keyword evidence="9" id="KW-0325">Glycoprotein</keyword>
<sequence>MERKVLGSLTGPGWLGGRKGCFPSVTRPFSATSACFPGDQCPPGFVLGPQQLHCLDINECAEGSHACRYNQICENTVGTHRCVCPRGYRSLGAAWPCLGTSPAPPGHVPVPLPAPFPHLHVPPCLFAPSDINECLHFPPPCAFECRNLRGSYECLCPPGMVLLPEDHCVPKSLPKNLHLPIVAASPGSFAPSPTVSGSRQAWLCREGEVGAPQQRCRNSEGSYRCVCPPGYRLLPDGKSSTWLEGTLRCASGQLCFNTRGGARCEDTPCPDGYWRGSTRTVLFPAGDPLLVEEPSLSPDPRPGSPHLYCLPLGSVPDSAEPRGGTQVPWGTRCPASLLQTPGFVATQAVLEQTQLEVALAVISHEITGLGGAGG</sequence>
<dbReference type="CDD" id="cd00054">
    <property type="entry name" value="EGF_CA"/>
    <property type="match status" value="3"/>
</dbReference>
<dbReference type="SUPFAM" id="SSF57196">
    <property type="entry name" value="EGF/Laminin"/>
    <property type="match status" value="1"/>
</dbReference>
<evidence type="ECO:0000256" key="2">
    <source>
        <dbReference type="ARBA" id="ARBA00022525"/>
    </source>
</evidence>
<keyword evidence="8" id="KW-1015">Disulfide bond</keyword>
<keyword evidence="5" id="KW-0732">Signal</keyword>
<evidence type="ECO:0000256" key="9">
    <source>
        <dbReference type="ARBA" id="ARBA00023180"/>
    </source>
</evidence>
<evidence type="ECO:0000313" key="13">
    <source>
        <dbReference type="Proteomes" id="UP000016666"/>
    </source>
</evidence>
<feature type="domain" description="EGF-like" evidence="11">
    <location>
        <begin position="56"/>
        <end position="94"/>
    </location>
</feature>
<dbReference type="InterPro" id="IPR026823">
    <property type="entry name" value="cEGF"/>
</dbReference>
<dbReference type="SMART" id="SM00181">
    <property type="entry name" value="EGF"/>
    <property type="match status" value="3"/>
</dbReference>
<evidence type="ECO:0000313" key="12">
    <source>
        <dbReference type="Ensembl" id="ENSAPLP00000020876.1"/>
    </source>
</evidence>
<proteinExistence type="predicted"/>
<reference evidence="12" key="2">
    <citation type="submission" date="2025-08" db="UniProtKB">
        <authorList>
            <consortium name="Ensembl"/>
        </authorList>
    </citation>
    <scope>IDENTIFICATION</scope>
</reference>
<dbReference type="InterPro" id="IPR009030">
    <property type="entry name" value="Growth_fac_rcpt_cys_sf"/>
</dbReference>
<evidence type="ECO:0000256" key="1">
    <source>
        <dbReference type="ARBA" id="ARBA00004498"/>
    </source>
</evidence>
<dbReference type="InterPro" id="IPR001881">
    <property type="entry name" value="EGF-like_Ca-bd_dom"/>
</dbReference>
<dbReference type="Gene3D" id="2.10.25.10">
    <property type="entry name" value="Laminin"/>
    <property type="match status" value="4"/>
</dbReference>
<dbReference type="InterPro" id="IPR050751">
    <property type="entry name" value="ECM_structural_protein"/>
</dbReference>
<dbReference type="AlphaFoldDB" id="A0A493T4V9"/>
<keyword evidence="4 10" id="KW-0245">EGF-like domain</keyword>
<evidence type="ECO:0000256" key="6">
    <source>
        <dbReference type="ARBA" id="ARBA00022737"/>
    </source>
</evidence>
<dbReference type="PANTHER" id="PTHR24034">
    <property type="entry name" value="EGF-LIKE DOMAIN-CONTAINING PROTEIN"/>
    <property type="match status" value="1"/>
</dbReference>
<comment type="caution">
    <text evidence="10">Lacks conserved residue(s) required for the propagation of feature annotation.</text>
</comment>
<dbReference type="PANTHER" id="PTHR24034:SF209">
    <property type="entry name" value="EGF-LIKE DOMAIN-CONTAINING PROTEIN"/>
    <property type="match status" value="1"/>
</dbReference>
<protein>
    <recommendedName>
        <fullName evidence="11">EGF-like domain-containing protein</fullName>
    </recommendedName>
</protein>
<keyword evidence="6" id="KW-0677">Repeat</keyword>
<reference evidence="13" key="1">
    <citation type="submission" date="2017-10" db="EMBL/GenBank/DDBJ databases">
        <title>A new Pekin duck reference genome.</title>
        <authorList>
            <person name="Hou Z.-C."/>
            <person name="Zhou Z.-K."/>
            <person name="Zhu F."/>
            <person name="Hou S.-S."/>
        </authorList>
    </citation>
    <scope>NUCLEOTIDE SEQUENCE [LARGE SCALE GENOMIC DNA]</scope>
</reference>
<name>A0A493T4V9_ANAPP</name>
<evidence type="ECO:0000256" key="10">
    <source>
        <dbReference type="PROSITE-ProRule" id="PRU00076"/>
    </source>
</evidence>
<reference evidence="12" key="3">
    <citation type="submission" date="2025-09" db="UniProtKB">
        <authorList>
            <consortium name="Ensembl"/>
        </authorList>
    </citation>
    <scope>IDENTIFICATION</scope>
</reference>
<dbReference type="InterPro" id="IPR049883">
    <property type="entry name" value="NOTCH1_EGF-like"/>
</dbReference>
<evidence type="ECO:0000256" key="8">
    <source>
        <dbReference type="ARBA" id="ARBA00023157"/>
    </source>
</evidence>
<dbReference type="InterPro" id="IPR000152">
    <property type="entry name" value="EGF-type_Asp/Asn_hydroxyl_site"/>
</dbReference>
<dbReference type="SMART" id="SM00179">
    <property type="entry name" value="EGF_CA"/>
    <property type="match status" value="3"/>
</dbReference>
<dbReference type="Pfam" id="PF12662">
    <property type="entry name" value="cEGF"/>
    <property type="match status" value="1"/>
</dbReference>
<keyword evidence="13" id="KW-1185">Reference proteome</keyword>
<comment type="subcellular location">
    <subcellularLocation>
        <location evidence="1">Secreted</location>
        <location evidence="1">Extracellular space</location>
        <location evidence="1">Extracellular matrix</location>
    </subcellularLocation>
</comment>
<dbReference type="GeneTree" id="ENSGT00940000154614"/>
<keyword evidence="3" id="KW-0272">Extracellular matrix</keyword>
<dbReference type="PROSITE" id="PS00010">
    <property type="entry name" value="ASX_HYDROXYL"/>
    <property type="match status" value="1"/>
</dbReference>
<dbReference type="PROSITE" id="PS50026">
    <property type="entry name" value="EGF_3"/>
    <property type="match status" value="2"/>
</dbReference>
<organism evidence="12 13">
    <name type="scientific">Anas platyrhynchos platyrhynchos</name>
    <name type="common">Northern mallard</name>
    <dbReference type="NCBI Taxonomy" id="8840"/>
    <lineage>
        <taxon>Eukaryota</taxon>
        <taxon>Metazoa</taxon>
        <taxon>Chordata</taxon>
        <taxon>Craniata</taxon>
        <taxon>Vertebrata</taxon>
        <taxon>Euteleostomi</taxon>
        <taxon>Archelosauria</taxon>
        <taxon>Archosauria</taxon>
        <taxon>Dinosauria</taxon>
        <taxon>Saurischia</taxon>
        <taxon>Theropoda</taxon>
        <taxon>Coelurosauria</taxon>
        <taxon>Aves</taxon>
        <taxon>Neognathae</taxon>
        <taxon>Galloanserae</taxon>
        <taxon>Anseriformes</taxon>
        <taxon>Anatidae</taxon>
        <taxon>Anatinae</taxon>
        <taxon>Anas</taxon>
    </lineage>
</organism>
<evidence type="ECO:0000256" key="5">
    <source>
        <dbReference type="ARBA" id="ARBA00022729"/>
    </source>
</evidence>
<dbReference type="FunFam" id="2.10.25.10:FF:000210">
    <property type="entry name" value="Hemicentin 1"/>
    <property type="match status" value="1"/>
</dbReference>
<accession>A0A493T4V9</accession>
<keyword evidence="7" id="KW-0106">Calcium</keyword>
<feature type="domain" description="EGF-like" evidence="11">
    <location>
        <begin position="130"/>
        <end position="169"/>
    </location>
</feature>
<dbReference type="SUPFAM" id="SSF57184">
    <property type="entry name" value="Growth factor receptor domain"/>
    <property type="match status" value="1"/>
</dbReference>
<keyword evidence="2" id="KW-0964">Secreted</keyword>
<dbReference type="GO" id="GO:0005509">
    <property type="term" value="F:calcium ion binding"/>
    <property type="evidence" value="ECO:0007669"/>
    <property type="project" value="InterPro"/>
</dbReference>